<dbReference type="RefSeq" id="WP_345328676.1">
    <property type="nucleotide sequence ID" value="NZ_BAABJI010000001.1"/>
</dbReference>
<feature type="transmembrane region" description="Helical" evidence="1">
    <location>
        <begin position="31"/>
        <end position="51"/>
    </location>
</feature>
<evidence type="ECO:0000313" key="2">
    <source>
        <dbReference type="EMBL" id="GAA4901613.1"/>
    </source>
</evidence>
<protein>
    <recommendedName>
        <fullName evidence="4">Phospholipase D-like protein</fullName>
    </recommendedName>
</protein>
<feature type="transmembrane region" description="Helical" evidence="1">
    <location>
        <begin position="6"/>
        <end position="24"/>
    </location>
</feature>
<evidence type="ECO:0000313" key="3">
    <source>
        <dbReference type="Proteomes" id="UP001501436"/>
    </source>
</evidence>
<comment type="caution">
    <text evidence="2">The sequence shown here is derived from an EMBL/GenBank/DDBJ whole genome shotgun (WGS) entry which is preliminary data.</text>
</comment>
<organism evidence="2 3">
    <name type="scientific">Mucilaginibacter defluvii</name>
    <dbReference type="NCBI Taxonomy" id="1196019"/>
    <lineage>
        <taxon>Bacteria</taxon>
        <taxon>Pseudomonadati</taxon>
        <taxon>Bacteroidota</taxon>
        <taxon>Sphingobacteriia</taxon>
        <taxon>Sphingobacteriales</taxon>
        <taxon>Sphingobacteriaceae</taxon>
        <taxon>Mucilaginibacter</taxon>
    </lineage>
</organism>
<sequence>MSFPSLIFWLIFVIPLVVFLIWVMRQDKRRGVAGLLILLTIVAVGIIYMYLKTGGQ</sequence>
<dbReference type="Proteomes" id="UP001501436">
    <property type="component" value="Unassembled WGS sequence"/>
</dbReference>
<keyword evidence="1" id="KW-0812">Transmembrane</keyword>
<evidence type="ECO:0008006" key="4">
    <source>
        <dbReference type="Google" id="ProtNLM"/>
    </source>
</evidence>
<keyword evidence="1" id="KW-1133">Transmembrane helix</keyword>
<name>A0ABP9FGI0_9SPHI</name>
<accession>A0ABP9FGI0</accession>
<gene>
    <name evidence="2" type="ORF">GCM10023313_00090</name>
</gene>
<dbReference type="EMBL" id="BAABJI010000001">
    <property type="protein sequence ID" value="GAA4901613.1"/>
    <property type="molecule type" value="Genomic_DNA"/>
</dbReference>
<evidence type="ECO:0000256" key="1">
    <source>
        <dbReference type="SAM" id="Phobius"/>
    </source>
</evidence>
<reference evidence="3" key="1">
    <citation type="journal article" date="2019" name="Int. J. Syst. Evol. Microbiol.">
        <title>The Global Catalogue of Microorganisms (GCM) 10K type strain sequencing project: providing services to taxonomists for standard genome sequencing and annotation.</title>
        <authorList>
            <consortium name="The Broad Institute Genomics Platform"/>
            <consortium name="The Broad Institute Genome Sequencing Center for Infectious Disease"/>
            <person name="Wu L."/>
            <person name="Ma J."/>
        </authorList>
    </citation>
    <scope>NUCLEOTIDE SEQUENCE [LARGE SCALE GENOMIC DNA]</scope>
    <source>
        <strain evidence="3">JCM 18283</strain>
    </source>
</reference>
<keyword evidence="3" id="KW-1185">Reference proteome</keyword>
<proteinExistence type="predicted"/>
<keyword evidence="1" id="KW-0472">Membrane</keyword>